<dbReference type="GO" id="GO:0000381">
    <property type="term" value="P:regulation of alternative mRNA splicing, via spliceosome"/>
    <property type="evidence" value="ECO:0007669"/>
    <property type="project" value="InterPro"/>
</dbReference>
<dbReference type="eggNOG" id="KOG2117">
    <property type="taxonomic scope" value="Eukaryota"/>
</dbReference>
<accession>M2Y3M6</accession>
<evidence type="ECO:0000256" key="2">
    <source>
        <dbReference type="ARBA" id="ARBA00023054"/>
    </source>
</evidence>
<dbReference type="PANTHER" id="PTHR30060:SF0">
    <property type="entry name" value="COILED-COIL PROTEIN (DUF2040)-RELATED"/>
    <property type="match status" value="1"/>
</dbReference>
<proteinExistence type="inferred from homology"/>
<comment type="similarity">
    <text evidence="1">Belongs to the NSRP1 family.</text>
</comment>
<protein>
    <recommendedName>
        <fullName evidence="5">Nuclear speckle splicing regulatory protein 1 N-terminal domain-containing protein</fullName>
    </recommendedName>
</protein>
<dbReference type="EMBL" id="KB454498">
    <property type="protein sequence ID" value="EME30578.1"/>
    <property type="molecule type" value="Genomic_DNA"/>
</dbReference>
<evidence type="ECO:0000259" key="5">
    <source>
        <dbReference type="Pfam" id="PF09745"/>
    </source>
</evidence>
<feature type="coiled-coil region" evidence="3">
    <location>
        <begin position="83"/>
        <end position="131"/>
    </location>
</feature>
<evidence type="ECO:0000256" key="1">
    <source>
        <dbReference type="ARBA" id="ARBA00010126"/>
    </source>
</evidence>
<sequence length="256" mass="30219">MSTLSFKLPRKRSSSQTTLINNKAFRVEDREDEFEEETQELRLKWSSKQGQLAQTTQESSDDPNAFAYDEVYEQLQNNETFSLDNLQKNRERKSRYLAALKTRAEERKMEQELLEERLSFKEREKEEKEGEFKDKEKFITFAYKEKMRRLKEWEQQQQQRQASDGTQGGTVQANMSRFYCNLLTNNVALGLTDREPQEDRIRLSQEKIVEQTEVEGSGQPPREDEESEKIEQQRKKALFGEPEKRPGGLFIPSVKN</sequence>
<dbReference type="RefSeq" id="XP_005707098.1">
    <property type="nucleotide sequence ID" value="XM_005707041.1"/>
</dbReference>
<dbReference type="Gramene" id="EME30578">
    <property type="protein sequence ID" value="EME30578"/>
    <property type="gene ID" value="Gasu_20400"/>
</dbReference>
<gene>
    <name evidence="6" type="ORF">Gasu_20400</name>
</gene>
<dbReference type="STRING" id="130081.M2Y3M6"/>
<feature type="domain" description="Nuclear speckle splicing regulatory protein 1 N-terminal" evidence="5">
    <location>
        <begin position="54"/>
        <end position="165"/>
    </location>
</feature>
<organism evidence="6 7">
    <name type="scientific">Galdieria sulphuraria</name>
    <name type="common">Red alga</name>
    <dbReference type="NCBI Taxonomy" id="130081"/>
    <lineage>
        <taxon>Eukaryota</taxon>
        <taxon>Rhodophyta</taxon>
        <taxon>Bangiophyceae</taxon>
        <taxon>Galdieriales</taxon>
        <taxon>Galdieriaceae</taxon>
        <taxon>Galdieria</taxon>
    </lineage>
</organism>
<dbReference type="KEGG" id="gsl:Gasu_20400"/>
<dbReference type="PANTHER" id="PTHR30060">
    <property type="entry name" value="INNER MEMBRANE PROTEIN"/>
    <property type="match status" value="1"/>
</dbReference>
<evidence type="ECO:0000313" key="7">
    <source>
        <dbReference type="Proteomes" id="UP000030680"/>
    </source>
</evidence>
<feature type="region of interest" description="Disordered" evidence="4">
    <location>
        <begin position="203"/>
        <end position="256"/>
    </location>
</feature>
<name>M2Y3M6_GALSU</name>
<dbReference type="OrthoDB" id="446635at2759"/>
<dbReference type="AlphaFoldDB" id="M2Y3M6"/>
<evidence type="ECO:0000313" key="6">
    <source>
        <dbReference type="EMBL" id="EME30578.1"/>
    </source>
</evidence>
<evidence type="ECO:0000256" key="4">
    <source>
        <dbReference type="SAM" id="MobiDB-lite"/>
    </source>
</evidence>
<dbReference type="Proteomes" id="UP000030680">
    <property type="component" value="Unassembled WGS sequence"/>
</dbReference>
<dbReference type="GeneID" id="17089298"/>
<dbReference type="Pfam" id="PF09745">
    <property type="entry name" value="NSRP1_N"/>
    <property type="match status" value="1"/>
</dbReference>
<dbReference type="InterPro" id="IPR018612">
    <property type="entry name" value="NSRP1_N"/>
</dbReference>
<evidence type="ECO:0000256" key="3">
    <source>
        <dbReference type="SAM" id="Coils"/>
    </source>
</evidence>
<keyword evidence="2 3" id="KW-0175">Coiled coil</keyword>
<keyword evidence="7" id="KW-1185">Reference proteome</keyword>
<reference evidence="7" key="1">
    <citation type="journal article" date="2013" name="Science">
        <title>Gene transfer from bacteria and archaea facilitated evolution of an extremophilic eukaryote.</title>
        <authorList>
            <person name="Schonknecht G."/>
            <person name="Chen W.H."/>
            <person name="Ternes C.M."/>
            <person name="Barbier G.G."/>
            <person name="Shrestha R.P."/>
            <person name="Stanke M."/>
            <person name="Brautigam A."/>
            <person name="Baker B.J."/>
            <person name="Banfield J.F."/>
            <person name="Garavito R.M."/>
            <person name="Carr K."/>
            <person name="Wilkerson C."/>
            <person name="Rensing S.A."/>
            <person name="Gagneul D."/>
            <person name="Dickenson N.E."/>
            <person name="Oesterhelt C."/>
            <person name="Lercher M.J."/>
            <person name="Weber A.P."/>
        </authorList>
    </citation>
    <scope>NUCLEOTIDE SEQUENCE [LARGE SCALE GENOMIC DNA]</scope>
    <source>
        <strain evidence="7">074W</strain>
    </source>
</reference>